<name>A0A9W4UP13_9PLEO</name>
<dbReference type="AlphaFoldDB" id="A0A9W4UP13"/>
<organism evidence="1 2">
    <name type="scientific">Periconia digitata</name>
    <dbReference type="NCBI Taxonomy" id="1303443"/>
    <lineage>
        <taxon>Eukaryota</taxon>
        <taxon>Fungi</taxon>
        <taxon>Dikarya</taxon>
        <taxon>Ascomycota</taxon>
        <taxon>Pezizomycotina</taxon>
        <taxon>Dothideomycetes</taxon>
        <taxon>Pleosporomycetidae</taxon>
        <taxon>Pleosporales</taxon>
        <taxon>Massarineae</taxon>
        <taxon>Periconiaceae</taxon>
        <taxon>Periconia</taxon>
    </lineage>
</organism>
<dbReference type="Proteomes" id="UP001152607">
    <property type="component" value="Unassembled WGS sequence"/>
</dbReference>
<sequence length="89" mass="9841">MCWLVWISSKGVLGTAWRFGGLAVAFCFKTPLFHCSRVSQASLVSRAVCSRICLFFGCPRARSGFRRAVLLANFRKSGMLRSPLVGELP</sequence>
<dbReference type="EMBL" id="CAOQHR010000009">
    <property type="protein sequence ID" value="CAI6339219.1"/>
    <property type="molecule type" value="Genomic_DNA"/>
</dbReference>
<reference evidence="1" key="1">
    <citation type="submission" date="2023-01" db="EMBL/GenBank/DDBJ databases">
        <authorList>
            <person name="Van Ghelder C."/>
            <person name="Rancurel C."/>
        </authorList>
    </citation>
    <scope>NUCLEOTIDE SEQUENCE</scope>
    <source>
        <strain evidence="1">CNCM I-4278</strain>
    </source>
</reference>
<keyword evidence="2" id="KW-1185">Reference proteome</keyword>
<comment type="caution">
    <text evidence="1">The sequence shown here is derived from an EMBL/GenBank/DDBJ whole genome shotgun (WGS) entry which is preliminary data.</text>
</comment>
<gene>
    <name evidence="1" type="ORF">PDIGIT_LOCUS12370</name>
</gene>
<protein>
    <submittedName>
        <fullName evidence="1">Uncharacterized protein</fullName>
    </submittedName>
</protein>
<evidence type="ECO:0000313" key="1">
    <source>
        <dbReference type="EMBL" id="CAI6339219.1"/>
    </source>
</evidence>
<accession>A0A9W4UP13</accession>
<proteinExistence type="predicted"/>
<evidence type="ECO:0000313" key="2">
    <source>
        <dbReference type="Proteomes" id="UP001152607"/>
    </source>
</evidence>